<dbReference type="InterPro" id="IPR045025">
    <property type="entry name" value="HACL1-like"/>
</dbReference>
<keyword evidence="5 6" id="KW-0004">4Fe-4S</keyword>
<feature type="domain" description="4Fe-4S ferredoxin-type" evidence="7">
    <location>
        <begin position="557"/>
        <end position="579"/>
    </location>
</feature>
<reference evidence="8 9" key="1">
    <citation type="submission" date="2011-11" db="EMBL/GenBank/DDBJ databases">
        <title>The Noncontiguous Finished genome of Jonquetella anthropi DSM 22815.</title>
        <authorList>
            <consortium name="US DOE Joint Genome Institute (JGI-PGF)"/>
            <person name="Lucas S."/>
            <person name="Copeland A."/>
            <person name="Lapidus A."/>
            <person name="Glavina del Rio T."/>
            <person name="Dalin E."/>
            <person name="Tice H."/>
            <person name="Bruce D."/>
            <person name="Goodwin L."/>
            <person name="Pitluck S."/>
            <person name="Peters L."/>
            <person name="Mikhailova N."/>
            <person name="Held B."/>
            <person name="Kyrpides N."/>
            <person name="Mavromatis K."/>
            <person name="Ivanova N."/>
            <person name="Markowitz V."/>
            <person name="Cheng J.-F."/>
            <person name="Hugenholtz P."/>
            <person name="Woyke T."/>
            <person name="Wu D."/>
            <person name="Gronow S."/>
            <person name="Wellnitz S."/>
            <person name="Brambilla E."/>
            <person name="Klenk H.-P."/>
            <person name="Eisen J.A."/>
        </authorList>
    </citation>
    <scope>NUCLEOTIDE SEQUENCE [LARGE SCALE GENOMIC DNA]</scope>
    <source>
        <strain evidence="8 9">DSM 22815</strain>
    </source>
</reference>
<dbReference type="EC" id="1.2.7.8" evidence="5"/>
<name>H0UK18_9BACT</name>
<keyword evidence="4 5" id="KW-0411">Iron-sulfur</keyword>
<evidence type="ECO:0000256" key="2">
    <source>
        <dbReference type="ARBA" id="ARBA00023002"/>
    </source>
</evidence>
<protein>
    <recommendedName>
        <fullName evidence="5">Indolepyruvate oxidoreductase subunit IorA</fullName>
        <shortName evidence="5">IOR</shortName>
        <ecNumber evidence="5">1.2.7.8</ecNumber>
    </recommendedName>
    <alternativeName>
        <fullName evidence="5">Indolepyruvate ferredoxin oxidoreductase subunit alpha</fullName>
    </alternativeName>
</protein>
<keyword evidence="8" id="KW-0670">Pyruvate</keyword>
<dbReference type="Gene3D" id="3.30.70.20">
    <property type="match status" value="1"/>
</dbReference>
<feature type="binding site" evidence="6">
    <location>
        <position position="600"/>
    </location>
    <ligand>
        <name>[4Fe-4S] cluster</name>
        <dbReference type="ChEBI" id="CHEBI:49883"/>
        <label>2</label>
    </ligand>
</feature>
<sequence length="621" mass="67766">MREILLGNEAIARAIVEAGCEVATAYPGTPSSEILPAVAFWADQLKTNTAVEWGANEKVAFEVAVTAAMSGKRSCVVMKQVGLNVAADPFMSTALMPQRGGFLLVVSDDPGPHSSQTEQDSRMYAWFAKIPCFDPSSVSEAMEMAKDGFDLSERFGITVMLRPTGKIDHAKQAVELSDMVVPPRPDAKFQKDAKRWVCLPARVVENHPRVNRVVEEVRQAFGTEFGKYNYEVPCGSGKAKLGVIAGGSAFAFLTDLLKDLGRDDVDILKIGTPVPLPWQLCDDFIARHPRTLVLEQTYPVIERQLLDRRNVMGRWNGYVPGAGELTPDVIEGVLFRALGEEQTGKADERLAEARRLMGVADRPPTLCPGCPHRSSFFSIRHALPKAINPSDIGCYTLGVRQAAVDTVIDMGAAVTAASGHYLAQKVNGTIDRPIVATIGDSTFFHSGITGLVSAVYNRHAFVLCILDNRITAMTGGQASPNTGEKLRQGDVGLQVELEPLCRGLGVGYVKTLDAYDTVGNEEQVRQAWNYALEHQEPTVLVFKYPCITMLKVRPERRPVTVDKDTCIGCRICINQFNCPGLAYSAETKKVSVDERYCVSCGVCTAVCPHGAIRRRDEGRDA</sequence>
<feature type="binding site" evidence="6">
    <location>
        <position position="578"/>
    </location>
    <ligand>
        <name>[4Fe-4S] cluster</name>
        <dbReference type="ChEBI" id="CHEBI:49883"/>
        <label>2</label>
    </ligand>
</feature>
<keyword evidence="3 5" id="KW-0408">Iron</keyword>
<evidence type="ECO:0000259" key="7">
    <source>
        <dbReference type="PROSITE" id="PS51379"/>
    </source>
</evidence>
<feature type="domain" description="4Fe-4S ferredoxin-type" evidence="7">
    <location>
        <begin position="588"/>
        <end position="617"/>
    </location>
</feature>
<dbReference type="eggNOG" id="COG4231">
    <property type="taxonomic scope" value="Bacteria"/>
</dbReference>
<comment type="function">
    <text evidence="5">Catalyzes the ferredoxin-dependent oxidative decarboxylation of arylpyruvates.</text>
</comment>
<feature type="binding site" evidence="6">
    <location>
        <position position="597"/>
    </location>
    <ligand>
        <name>[4Fe-4S] cluster</name>
        <dbReference type="ChEBI" id="CHEBI:49883"/>
        <label>2</label>
    </ligand>
</feature>
<dbReference type="PIRSF" id="PIRSF006439">
    <property type="entry name" value="Indolepyruvate_ferr_oxidored"/>
    <property type="match status" value="1"/>
</dbReference>
<evidence type="ECO:0000256" key="6">
    <source>
        <dbReference type="PIRSR" id="PIRSR006439-50"/>
    </source>
</evidence>
<keyword evidence="9" id="KW-1185">Reference proteome</keyword>
<dbReference type="GO" id="GO:0030976">
    <property type="term" value="F:thiamine pyrophosphate binding"/>
    <property type="evidence" value="ECO:0007669"/>
    <property type="project" value="InterPro"/>
</dbReference>
<dbReference type="PANTHER" id="PTHR43710:SF7">
    <property type="entry name" value="INDOLEPYRUVATE OXIDOREDUCTASE SUBUNIT IORA"/>
    <property type="match status" value="1"/>
</dbReference>
<proteinExistence type="predicted"/>
<organism evidence="8 9">
    <name type="scientific">Jonquetella anthropi DSM 22815</name>
    <dbReference type="NCBI Taxonomy" id="885272"/>
    <lineage>
        <taxon>Bacteria</taxon>
        <taxon>Thermotogati</taxon>
        <taxon>Synergistota</taxon>
        <taxon>Synergistia</taxon>
        <taxon>Synergistales</taxon>
        <taxon>Dethiosulfovibrionaceae</taxon>
        <taxon>Jonquetella</taxon>
    </lineage>
</organism>
<dbReference type="CDD" id="cd02008">
    <property type="entry name" value="TPP_IOR_alpha"/>
    <property type="match status" value="1"/>
</dbReference>
<dbReference type="InterPro" id="IPR017900">
    <property type="entry name" value="4Fe4S_Fe_S_CS"/>
</dbReference>
<dbReference type="CDD" id="cd07034">
    <property type="entry name" value="TPP_PYR_PFOR_IOR-alpha_like"/>
    <property type="match status" value="1"/>
</dbReference>
<gene>
    <name evidence="8" type="ORF">JonanDRAFT_0633</name>
</gene>
<dbReference type="PANTHER" id="PTHR43710">
    <property type="entry name" value="2-HYDROXYACYL-COA LYASE"/>
    <property type="match status" value="1"/>
</dbReference>
<feature type="binding site" evidence="6">
    <location>
        <position position="607"/>
    </location>
    <ligand>
        <name>[4Fe-4S] cluster</name>
        <dbReference type="ChEBI" id="CHEBI:49883"/>
        <label>1</label>
    </ligand>
</feature>
<dbReference type="SUPFAM" id="SSF54862">
    <property type="entry name" value="4Fe-4S ferredoxins"/>
    <property type="match status" value="1"/>
</dbReference>
<accession>H0UK18</accession>
<feature type="binding site" evidence="6">
    <location>
        <position position="566"/>
    </location>
    <ligand>
        <name>[4Fe-4S] cluster</name>
        <dbReference type="ChEBI" id="CHEBI:49883"/>
        <label>1</label>
    </ligand>
</feature>
<evidence type="ECO:0000313" key="9">
    <source>
        <dbReference type="Proteomes" id="UP000003806"/>
    </source>
</evidence>
<keyword evidence="1 5" id="KW-0479">Metal-binding</keyword>
<dbReference type="InterPro" id="IPR017896">
    <property type="entry name" value="4Fe4S_Fe-S-bd"/>
</dbReference>
<evidence type="ECO:0000256" key="1">
    <source>
        <dbReference type="ARBA" id="ARBA00022723"/>
    </source>
</evidence>
<dbReference type="RefSeq" id="WP_008520884.1">
    <property type="nucleotide sequence ID" value="NZ_CM001376.1"/>
</dbReference>
<evidence type="ECO:0000313" key="8">
    <source>
        <dbReference type="EMBL" id="EHM13028.1"/>
    </source>
</evidence>
<dbReference type="PROSITE" id="PS51379">
    <property type="entry name" value="4FE4S_FER_2"/>
    <property type="match status" value="2"/>
</dbReference>
<dbReference type="Gene3D" id="3.40.50.970">
    <property type="match status" value="2"/>
</dbReference>
<dbReference type="STRING" id="885272.JonanDRAFT_0633"/>
<feature type="binding site" evidence="6">
    <location>
        <position position="603"/>
    </location>
    <ligand>
        <name>[4Fe-4S] cluster</name>
        <dbReference type="ChEBI" id="CHEBI:49883"/>
        <label>2</label>
    </ligand>
</feature>
<feature type="binding site" evidence="6">
    <location>
        <position position="569"/>
    </location>
    <ligand>
        <name>[4Fe-4S] cluster</name>
        <dbReference type="ChEBI" id="CHEBI:49883"/>
        <label>1</label>
    </ligand>
</feature>
<dbReference type="InterPro" id="IPR011766">
    <property type="entry name" value="TPP_enzyme_TPP-bd"/>
</dbReference>
<dbReference type="AlphaFoldDB" id="H0UK18"/>
<dbReference type="Pfam" id="PF01855">
    <property type="entry name" value="POR_N"/>
    <property type="match status" value="1"/>
</dbReference>
<dbReference type="GO" id="GO:0043805">
    <property type="term" value="F:indolepyruvate ferredoxin oxidoreductase activity"/>
    <property type="evidence" value="ECO:0007669"/>
    <property type="project" value="UniProtKB-UniRule"/>
</dbReference>
<evidence type="ECO:0000256" key="5">
    <source>
        <dbReference type="PIRNR" id="PIRNR006439"/>
    </source>
</evidence>
<comment type="catalytic activity">
    <reaction evidence="5">
        <text>indole-3-pyruvate + 2 oxidized [2Fe-2S]-[ferredoxin] + CoA = (indol-3-yl)acetyl-CoA + 2 reduced [2Fe-2S]-[ferredoxin] + CO2 + H(+)</text>
        <dbReference type="Rhea" id="RHEA:12645"/>
        <dbReference type="Rhea" id="RHEA-COMP:10000"/>
        <dbReference type="Rhea" id="RHEA-COMP:10001"/>
        <dbReference type="ChEBI" id="CHEBI:15378"/>
        <dbReference type="ChEBI" id="CHEBI:16526"/>
        <dbReference type="ChEBI" id="CHEBI:17640"/>
        <dbReference type="ChEBI" id="CHEBI:33737"/>
        <dbReference type="ChEBI" id="CHEBI:33738"/>
        <dbReference type="ChEBI" id="CHEBI:57271"/>
        <dbReference type="ChEBI" id="CHEBI:57287"/>
        <dbReference type="EC" id="1.2.7.8"/>
    </reaction>
</comment>
<dbReference type="HOGENOM" id="CLU_017727_0_0_0"/>
<dbReference type="FunFam" id="3.40.50.970:FF:000039">
    <property type="entry name" value="Indolepyruvate oxidoreductase subunit IorA"/>
    <property type="match status" value="1"/>
</dbReference>
<dbReference type="Pfam" id="PF00037">
    <property type="entry name" value="Fer4"/>
    <property type="match status" value="1"/>
</dbReference>
<feature type="binding site" evidence="6">
    <location>
        <position position="572"/>
    </location>
    <ligand>
        <name>[4Fe-4S] cluster</name>
        <dbReference type="ChEBI" id="CHEBI:49883"/>
        <label>1</label>
    </ligand>
</feature>
<dbReference type="EMBL" id="CM001376">
    <property type="protein sequence ID" value="EHM13028.1"/>
    <property type="molecule type" value="Genomic_DNA"/>
</dbReference>
<dbReference type="Proteomes" id="UP000003806">
    <property type="component" value="Chromosome"/>
</dbReference>
<keyword evidence="2 5" id="KW-0560">Oxidoreductase</keyword>
<keyword evidence="5" id="KW-0249">Electron transport</keyword>
<evidence type="ECO:0000256" key="3">
    <source>
        <dbReference type="ARBA" id="ARBA00023004"/>
    </source>
</evidence>
<dbReference type="InterPro" id="IPR002880">
    <property type="entry name" value="Pyrv_Fd/Flavodoxin_OxRdtase_N"/>
</dbReference>
<dbReference type="PROSITE" id="PS00198">
    <property type="entry name" value="4FE4S_FER_1"/>
    <property type="match status" value="1"/>
</dbReference>
<dbReference type="InterPro" id="IPR029061">
    <property type="entry name" value="THDP-binding"/>
</dbReference>
<dbReference type="InterPro" id="IPR017721">
    <property type="entry name" value="IorA"/>
</dbReference>
<dbReference type="GO" id="GO:0051539">
    <property type="term" value="F:4 iron, 4 sulfur cluster binding"/>
    <property type="evidence" value="ECO:0007669"/>
    <property type="project" value="UniProtKB-UniRule"/>
</dbReference>
<dbReference type="GO" id="GO:0046872">
    <property type="term" value="F:metal ion binding"/>
    <property type="evidence" value="ECO:0007669"/>
    <property type="project" value="UniProtKB-UniRule"/>
</dbReference>
<dbReference type="Pfam" id="PF02775">
    <property type="entry name" value="TPP_enzyme_C"/>
    <property type="match status" value="1"/>
</dbReference>
<dbReference type="OrthoDB" id="9804603at2"/>
<keyword evidence="5" id="KW-0813">Transport</keyword>
<dbReference type="SUPFAM" id="SSF52518">
    <property type="entry name" value="Thiamin diphosphate-binding fold (THDP-binding)"/>
    <property type="match status" value="2"/>
</dbReference>
<comment type="cofactor">
    <cofactor evidence="5 6">
        <name>[4Fe-4S] cluster</name>
        <dbReference type="ChEBI" id="CHEBI:49883"/>
    </cofactor>
    <text evidence="5 6">Binds 2 [4Fe-4S] clusters. In this family the first cluster has a non-standard and varying [4Fe-4S] binding motif CX(2)CX(2)CX(4-5)CP.</text>
</comment>
<evidence type="ECO:0000256" key="4">
    <source>
        <dbReference type="ARBA" id="ARBA00023014"/>
    </source>
</evidence>